<dbReference type="AlphaFoldDB" id="A0A918TWU6"/>
<evidence type="ECO:0000313" key="6">
    <source>
        <dbReference type="EMBL" id="GHC66614.1"/>
    </source>
</evidence>
<dbReference type="Pfam" id="PF00440">
    <property type="entry name" value="TetR_N"/>
    <property type="match status" value="1"/>
</dbReference>
<evidence type="ECO:0000256" key="2">
    <source>
        <dbReference type="ARBA" id="ARBA00023125"/>
    </source>
</evidence>
<dbReference type="PANTHER" id="PTHR47506:SF1">
    <property type="entry name" value="HTH-TYPE TRANSCRIPTIONAL REGULATOR YJDC"/>
    <property type="match status" value="1"/>
</dbReference>
<dbReference type="Gene3D" id="1.10.357.10">
    <property type="entry name" value="Tetracycline Repressor, domain 2"/>
    <property type="match status" value="1"/>
</dbReference>
<dbReference type="PANTHER" id="PTHR47506">
    <property type="entry name" value="TRANSCRIPTIONAL REGULATORY PROTEIN"/>
    <property type="match status" value="1"/>
</dbReference>
<keyword evidence="7" id="KW-1185">Reference proteome</keyword>
<organism evidence="6 7">
    <name type="scientific">Neogemmobacter tilapiae</name>
    <dbReference type="NCBI Taxonomy" id="875041"/>
    <lineage>
        <taxon>Bacteria</taxon>
        <taxon>Pseudomonadati</taxon>
        <taxon>Pseudomonadota</taxon>
        <taxon>Alphaproteobacteria</taxon>
        <taxon>Rhodobacterales</taxon>
        <taxon>Paracoccaceae</taxon>
        <taxon>Neogemmobacter</taxon>
    </lineage>
</organism>
<evidence type="ECO:0000313" key="7">
    <source>
        <dbReference type="Proteomes" id="UP000638981"/>
    </source>
</evidence>
<gene>
    <name evidence="6" type="primary">mexR</name>
    <name evidence="6" type="ORF">GCM10007315_34290</name>
</gene>
<keyword evidence="3" id="KW-0804">Transcription</keyword>
<feature type="DNA-binding region" description="H-T-H motif" evidence="4">
    <location>
        <begin position="32"/>
        <end position="51"/>
    </location>
</feature>
<dbReference type="InterPro" id="IPR011075">
    <property type="entry name" value="TetR_C"/>
</dbReference>
<dbReference type="PROSITE" id="PS01081">
    <property type="entry name" value="HTH_TETR_1"/>
    <property type="match status" value="1"/>
</dbReference>
<dbReference type="InterPro" id="IPR009057">
    <property type="entry name" value="Homeodomain-like_sf"/>
</dbReference>
<keyword evidence="1" id="KW-0805">Transcription regulation</keyword>
<dbReference type="InterPro" id="IPR023772">
    <property type="entry name" value="DNA-bd_HTH_TetR-type_CS"/>
</dbReference>
<dbReference type="EMBL" id="BMYJ01000014">
    <property type="protein sequence ID" value="GHC66614.1"/>
    <property type="molecule type" value="Genomic_DNA"/>
</dbReference>
<evidence type="ECO:0000256" key="3">
    <source>
        <dbReference type="ARBA" id="ARBA00023163"/>
    </source>
</evidence>
<dbReference type="Pfam" id="PF16925">
    <property type="entry name" value="TetR_C_13"/>
    <property type="match status" value="1"/>
</dbReference>
<evidence type="ECO:0000256" key="1">
    <source>
        <dbReference type="ARBA" id="ARBA00023015"/>
    </source>
</evidence>
<feature type="domain" description="HTH tetR-type" evidence="5">
    <location>
        <begin position="9"/>
        <end position="69"/>
    </location>
</feature>
<dbReference type="RefSeq" id="WP_189413353.1">
    <property type="nucleotide sequence ID" value="NZ_BMYJ01000014.1"/>
</dbReference>
<dbReference type="Proteomes" id="UP000638981">
    <property type="component" value="Unassembled WGS sequence"/>
</dbReference>
<reference evidence="6" key="2">
    <citation type="submission" date="2020-09" db="EMBL/GenBank/DDBJ databases">
        <authorList>
            <person name="Sun Q."/>
            <person name="Kim S."/>
        </authorList>
    </citation>
    <scope>NUCLEOTIDE SEQUENCE</scope>
    <source>
        <strain evidence="6">KCTC 23310</strain>
    </source>
</reference>
<evidence type="ECO:0000259" key="5">
    <source>
        <dbReference type="PROSITE" id="PS50977"/>
    </source>
</evidence>
<accession>A0A918TWU6</accession>
<keyword evidence="2 4" id="KW-0238">DNA-binding</keyword>
<evidence type="ECO:0000256" key="4">
    <source>
        <dbReference type="PROSITE-ProRule" id="PRU00335"/>
    </source>
</evidence>
<name>A0A918TWU6_9RHOB</name>
<dbReference type="SUPFAM" id="SSF48498">
    <property type="entry name" value="Tetracyclin repressor-like, C-terminal domain"/>
    <property type="match status" value="1"/>
</dbReference>
<comment type="caution">
    <text evidence="6">The sequence shown here is derived from an EMBL/GenBank/DDBJ whole genome shotgun (WGS) entry which is preliminary data.</text>
</comment>
<dbReference type="InterPro" id="IPR036271">
    <property type="entry name" value="Tet_transcr_reg_TetR-rel_C_sf"/>
</dbReference>
<reference evidence="6" key="1">
    <citation type="journal article" date="2014" name="Int. J. Syst. Evol. Microbiol.">
        <title>Complete genome sequence of Corynebacterium casei LMG S-19264T (=DSM 44701T), isolated from a smear-ripened cheese.</title>
        <authorList>
            <consortium name="US DOE Joint Genome Institute (JGI-PGF)"/>
            <person name="Walter F."/>
            <person name="Albersmeier A."/>
            <person name="Kalinowski J."/>
            <person name="Ruckert C."/>
        </authorList>
    </citation>
    <scope>NUCLEOTIDE SEQUENCE</scope>
    <source>
        <strain evidence="6">KCTC 23310</strain>
    </source>
</reference>
<dbReference type="InterPro" id="IPR001647">
    <property type="entry name" value="HTH_TetR"/>
</dbReference>
<dbReference type="GO" id="GO:0003677">
    <property type="term" value="F:DNA binding"/>
    <property type="evidence" value="ECO:0007669"/>
    <property type="project" value="UniProtKB-UniRule"/>
</dbReference>
<protein>
    <submittedName>
        <fullName evidence="6">TetR family transcriptional regulator</fullName>
    </submittedName>
</protein>
<proteinExistence type="predicted"/>
<dbReference type="SUPFAM" id="SSF46689">
    <property type="entry name" value="Homeodomain-like"/>
    <property type="match status" value="1"/>
</dbReference>
<dbReference type="PROSITE" id="PS50977">
    <property type="entry name" value="HTH_TETR_2"/>
    <property type="match status" value="1"/>
</dbReference>
<dbReference type="Gene3D" id="1.10.10.60">
    <property type="entry name" value="Homeodomain-like"/>
    <property type="match status" value="1"/>
</dbReference>
<sequence length="200" mass="21977">MNTRGRPREFDTDETVEALLTQFWQQGYAPTSLTDLCTATGLAKPSLYAAFGNKEGLFLAALDAYQTRHAQPALDAMMAEPDARTAILRLFENLIDRPQTALGCLITHNLTEAQLPPQITQALQTASHHATQTIAQRLQRAKDDHQLPPDTDLHALLSFLLLTFAGLVTMARAGTPPETLRPALHLALTLWPHPPKNPST</sequence>